<dbReference type="Proteomes" id="UP000006094">
    <property type="component" value="Chromosome"/>
</dbReference>
<dbReference type="OrthoDB" id="1708005at2"/>
<reference evidence="2 3" key="1">
    <citation type="journal article" date="2012" name="PLoS ONE">
        <title>The purine-utilizing bacterium Clostridium acidurici 9a: a genome-guided metabolic reconsideration.</title>
        <authorList>
            <person name="Hartwich K."/>
            <person name="Poehlein A."/>
            <person name="Daniel R."/>
        </authorList>
    </citation>
    <scope>NUCLEOTIDE SEQUENCE [LARGE SCALE GENOMIC DNA]</scope>
    <source>
        <strain evidence="3">ATCC 7906 / DSM 604 / BCRC 14475 / CIP 104303 / KCTC 5404 / NCIMB 10678 / 9a</strain>
    </source>
</reference>
<keyword evidence="1" id="KW-0472">Membrane</keyword>
<protein>
    <submittedName>
        <fullName evidence="2">Membrane protein</fullName>
    </submittedName>
</protein>
<evidence type="ECO:0000256" key="1">
    <source>
        <dbReference type="SAM" id="Phobius"/>
    </source>
</evidence>
<name>K0AYC4_GOTA9</name>
<dbReference type="EMBL" id="CP003326">
    <property type="protein sequence ID" value="AFS78254.1"/>
    <property type="molecule type" value="Genomic_DNA"/>
</dbReference>
<keyword evidence="1" id="KW-1133">Transmembrane helix</keyword>
<sequence>MSKSKKISIGAMITIISIVLLYLTSILTTTKIFLITLSSFLISVVVIEAGTSTALLSYASTAILSFILIPNKLMVIPYVILFGQYPITKYYVERLNNFVLEWIIKLLCFNVAVYINYIIFTMFISKDINIPLSICAIILALQVIFILYDYMFSRFISYYRNRIRKHLHTKS</sequence>
<feature type="transmembrane region" description="Helical" evidence="1">
    <location>
        <begin position="62"/>
        <end position="81"/>
    </location>
</feature>
<feature type="transmembrane region" description="Helical" evidence="1">
    <location>
        <begin position="130"/>
        <end position="152"/>
    </location>
</feature>
<evidence type="ECO:0000313" key="2">
    <source>
        <dbReference type="EMBL" id="AFS78254.1"/>
    </source>
</evidence>
<proteinExistence type="predicted"/>
<dbReference type="KEGG" id="cad:Curi_c12430"/>
<keyword evidence="3" id="KW-1185">Reference proteome</keyword>
<dbReference type="STRING" id="1128398.Curi_c12430"/>
<dbReference type="HOGENOM" id="CLU_122392_1_0_9"/>
<feature type="transmembrane region" description="Helical" evidence="1">
    <location>
        <begin position="102"/>
        <end position="124"/>
    </location>
</feature>
<feature type="transmembrane region" description="Helical" evidence="1">
    <location>
        <begin position="6"/>
        <end position="25"/>
    </location>
</feature>
<dbReference type="AlphaFoldDB" id="K0AYC4"/>
<keyword evidence="1" id="KW-0812">Transmembrane</keyword>
<dbReference type="RefSeq" id="WP_014967391.1">
    <property type="nucleotide sequence ID" value="NC_018664.1"/>
</dbReference>
<gene>
    <name evidence="2" type="ordered locus">Curi_c12430</name>
</gene>
<evidence type="ECO:0000313" key="3">
    <source>
        <dbReference type="Proteomes" id="UP000006094"/>
    </source>
</evidence>
<organism evidence="2 3">
    <name type="scientific">Gottschalkia acidurici (strain ATCC 7906 / DSM 604 / BCRC 14475 / CIP 104303 / KCTC 5404 / NCIMB 10678 / 9a)</name>
    <name type="common">Clostridium acidurici</name>
    <dbReference type="NCBI Taxonomy" id="1128398"/>
    <lineage>
        <taxon>Bacteria</taxon>
        <taxon>Bacillati</taxon>
        <taxon>Bacillota</taxon>
        <taxon>Tissierellia</taxon>
        <taxon>Tissierellales</taxon>
        <taxon>Gottschalkiaceae</taxon>
        <taxon>Gottschalkia</taxon>
    </lineage>
</organism>
<dbReference type="eggNOG" id="ENOG50335CG">
    <property type="taxonomic scope" value="Bacteria"/>
</dbReference>
<accession>K0AYC4</accession>